<sequence>MKIPDIVVIEPTDEAFILDGLSARLAAEPRSCPQLDAFVGQLPEHLADQWYVAGDGVVGITDPVMSVGNARLLGDKAVANNVSIAVPQYSNVIARGHASLDFHLEPSVTAVREYVSEALIRETIRMSQTLQLPKREEMYLIVYDVSDRSEQTYVRTVWDYDNSDWQVEYKLGASSPRYYCFAPSDEDAIRLLSHWPNGGTDIASLAEWEEFPE</sequence>
<dbReference type="RefSeq" id="WP_092261118.1">
    <property type="nucleotide sequence ID" value="NZ_CP047199.1"/>
</dbReference>
<dbReference type="AlphaFoldDB" id="A0A1H9WKV1"/>
<gene>
    <name evidence="1" type="ORF">SAMN05661109_02795</name>
</gene>
<dbReference type="Proteomes" id="UP000198929">
    <property type="component" value="Unassembled WGS sequence"/>
</dbReference>
<evidence type="ECO:0000313" key="1">
    <source>
        <dbReference type="EMBL" id="SES34530.1"/>
    </source>
</evidence>
<dbReference type="EMBL" id="FOGQ01000025">
    <property type="protein sequence ID" value="SES34530.1"/>
    <property type="molecule type" value="Genomic_DNA"/>
</dbReference>
<dbReference type="STRING" id="1121357.SAMN05661109_02795"/>
<protein>
    <submittedName>
        <fullName evidence="1">Uncharacterized protein</fullName>
    </submittedName>
</protein>
<keyword evidence="2" id="KW-1185">Reference proteome</keyword>
<name>A0A1H9WKV1_9CORY</name>
<evidence type="ECO:0000313" key="2">
    <source>
        <dbReference type="Proteomes" id="UP000198929"/>
    </source>
</evidence>
<reference evidence="2" key="1">
    <citation type="submission" date="2016-10" db="EMBL/GenBank/DDBJ databases">
        <authorList>
            <person name="Varghese N."/>
            <person name="Submissions S."/>
        </authorList>
    </citation>
    <scope>NUCLEOTIDE SEQUENCE [LARGE SCALE GENOMIC DNA]</scope>
    <source>
        <strain evidence="2">DSM 20524</strain>
    </source>
</reference>
<accession>A0A1H9WKV1</accession>
<proteinExistence type="predicted"/>
<organism evidence="1 2">
    <name type="scientific">Corynebacterium cystitidis DSM 20524</name>
    <dbReference type="NCBI Taxonomy" id="1121357"/>
    <lineage>
        <taxon>Bacteria</taxon>
        <taxon>Bacillati</taxon>
        <taxon>Actinomycetota</taxon>
        <taxon>Actinomycetes</taxon>
        <taxon>Mycobacteriales</taxon>
        <taxon>Corynebacteriaceae</taxon>
        <taxon>Corynebacterium</taxon>
    </lineage>
</organism>